<accession>A0A023PXR1</accession>
<protein>
    <recommendedName>
        <fullName evidence="2">DUF5602 domain-containing protein</fullName>
    </recommendedName>
</protein>
<proteinExistence type="predicted"/>
<evidence type="ECO:0008006" key="2">
    <source>
        <dbReference type="Google" id="ProtNLM"/>
    </source>
</evidence>
<reference evidence="1" key="1">
    <citation type="submission" date="2014-02" db="EMBL/GenBank/DDBJ databases">
        <title>Streptomyces sp. WT6 mevalonate pathway gene cluster, complete sequence.</title>
        <authorList>
            <person name="Wang T."/>
            <person name="Qin Z."/>
        </authorList>
    </citation>
    <scope>NUCLEOTIDE SEQUENCE</scope>
    <source>
        <strain evidence="1">WT6</strain>
    </source>
</reference>
<evidence type="ECO:0000313" key="1">
    <source>
        <dbReference type="EMBL" id="AHX39409.1"/>
    </source>
</evidence>
<dbReference type="EMBL" id="KJ411867">
    <property type="protein sequence ID" value="AHX39409.1"/>
    <property type="molecule type" value="Genomic_DNA"/>
</dbReference>
<gene>
    <name evidence="1" type="ORF">wt6.32c</name>
</gene>
<dbReference type="AlphaFoldDB" id="A0A023PXR1"/>
<sequence length="328" mass="36204">MQSDGARGGPRSPPHHLEASMRIHLPAHRYLLITALLLTTTALPAQASAPPTTPTSTPDCTPGVHAAPNATCISYGPESNLGAGTVRTYTAYRSGKTQAVGVMLDRTALQKLPTSRGKHCFDKDNDSHISPTTACTGGTERPLTFAERPRKTGLKWALLNYSPYGHGPQHVYDTPHFDVHFYLQPKAQRDAIRPGPCGVLINCIDYARATAPVPPAYMPADYEDQGRAQVAMGNHLIDPTAPEWHHQGFTHTFIYGAYDGRLTFFEPMVSLAWLNTLARDEKQGGCTPVKQPTRWQRAGMHPEQYCIRYHSKRDAFSISLEQFTRNAM</sequence>
<name>A0A023PXR1_9ACTN</name>
<organism evidence="1">
    <name type="scientific">Streptomyces sp. WT6</name>
    <dbReference type="NCBI Taxonomy" id="1486372"/>
    <lineage>
        <taxon>Bacteria</taxon>
        <taxon>Bacillati</taxon>
        <taxon>Actinomycetota</taxon>
        <taxon>Actinomycetes</taxon>
        <taxon>Kitasatosporales</taxon>
        <taxon>Streptomycetaceae</taxon>
        <taxon>Streptomyces</taxon>
    </lineage>
</organism>